<evidence type="ECO:0000313" key="2">
    <source>
        <dbReference type="Proteomes" id="UP000694892"/>
    </source>
</evidence>
<accession>A0A974DK20</accession>
<gene>
    <name evidence="1" type="ORF">XELAEV_18016527mg</name>
</gene>
<dbReference type="AlphaFoldDB" id="A0A974DK20"/>
<organism evidence="1 2">
    <name type="scientific">Xenopus laevis</name>
    <name type="common">African clawed frog</name>
    <dbReference type="NCBI Taxonomy" id="8355"/>
    <lineage>
        <taxon>Eukaryota</taxon>
        <taxon>Metazoa</taxon>
        <taxon>Chordata</taxon>
        <taxon>Craniata</taxon>
        <taxon>Vertebrata</taxon>
        <taxon>Euteleostomi</taxon>
        <taxon>Amphibia</taxon>
        <taxon>Batrachia</taxon>
        <taxon>Anura</taxon>
        <taxon>Pipoidea</taxon>
        <taxon>Pipidae</taxon>
        <taxon>Xenopodinae</taxon>
        <taxon>Xenopus</taxon>
        <taxon>Xenopus</taxon>
    </lineage>
</organism>
<dbReference type="EMBL" id="CM004469">
    <property type="protein sequence ID" value="OCT93458.1"/>
    <property type="molecule type" value="Genomic_DNA"/>
</dbReference>
<evidence type="ECO:0000313" key="1">
    <source>
        <dbReference type="EMBL" id="OCT93458.1"/>
    </source>
</evidence>
<dbReference type="Proteomes" id="UP000694892">
    <property type="component" value="Chromosome 2S"/>
</dbReference>
<reference evidence="2" key="1">
    <citation type="journal article" date="2016" name="Nature">
        <title>Genome evolution in the allotetraploid frog Xenopus laevis.</title>
        <authorList>
            <person name="Session A.M."/>
            <person name="Uno Y."/>
            <person name="Kwon T."/>
            <person name="Chapman J.A."/>
            <person name="Toyoda A."/>
            <person name="Takahashi S."/>
            <person name="Fukui A."/>
            <person name="Hikosaka A."/>
            <person name="Suzuki A."/>
            <person name="Kondo M."/>
            <person name="van Heeringen S.J."/>
            <person name="Quigley I."/>
            <person name="Heinz S."/>
            <person name="Ogino H."/>
            <person name="Ochi H."/>
            <person name="Hellsten U."/>
            <person name="Lyons J.B."/>
            <person name="Simakov O."/>
            <person name="Putnam N."/>
            <person name="Stites J."/>
            <person name="Kuroki Y."/>
            <person name="Tanaka T."/>
            <person name="Michiue T."/>
            <person name="Watanabe M."/>
            <person name="Bogdanovic O."/>
            <person name="Lister R."/>
            <person name="Georgiou G."/>
            <person name="Paranjpe S.S."/>
            <person name="van Kruijsbergen I."/>
            <person name="Shu S."/>
            <person name="Carlson J."/>
            <person name="Kinoshita T."/>
            <person name="Ohta Y."/>
            <person name="Mawaribuchi S."/>
            <person name="Jenkins J."/>
            <person name="Grimwood J."/>
            <person name="Schmutz J."/>
            <person name="Mitros T."/>
            <person name="Mozaffari S.V."/>
            <person name="Suzuki Y."/>
            <person name="Haramoto Y."/>
            <person name="Yamamoto T.S."/>
            <person name="Takagi C."/>
            <person name="Heald R."/>
            <person name="Miller K."/>
            <person name="Haudenschild C."/>
            <person name="Kitzman J."/>
            <person name="Nakayama T."/>
            <person name="Izutsu Y."/>
            <person name="Robert J."/>
            <person name="Fortriede J."/>
            <person name="Burns K."/>
            <person name="Lotay V."/>
            <person name="Karimi K."/>
            <person name="Yasuoka Y."/>
            <person name="Dichmann D.S."/>
            <person name="Flajnik M.F."/>
            <person name="Houston D.W."/>
            <person name="Shendure J."/>
            <person name="DuPasquier L."/>
            <person name="Vize P.D."/>
            <person name="Zorn A.M."/>
            <person name="Ito M."/>
            <person name="Marcotte E.M."/>
            <person name="Wallingford J.B."/>
            <person name="Ito Y."/>
            <person name="Asashima M."/>
            <person name="Ueno N."/>
            <person name="Matsuda Y."/>
            <person name="Veenstra G.J."/>
            <person name="Fujiyama A."/>
            <person name="Harland R.M."/>
            <person name="Taira M."/>
            <person name="Rokhsar D.S."/>
        </authorList>
    </citation>
    <scope>NUCLEOTIDE SEQUENCE [LARGE SCALE GENOMIC DNA]</scope>
    <source>
        <strain evidence="2">J</strain>
    </source>
</reference>
<sequence>MLAYRSLSVRSLFRNGSISNQPLQSRFSSTFDCDRRNTILCVRRLSDVSALEGMQSFLADNDQVPLTLAPLCEFLYICNLVMS</sequence>
<proteinExistence type="predicted"/>
<name>A0A974DK20_XENLA</name>
<protein>
    <submittedName>
        <fullName evidence="1">Uncharacterized protein</fullName>
    </submittedName>
</protein>